<keyword evidence="10" id="KW-0472">Membrane</keyword>
<evidence type="ECO:0000256" key="10">
    <source>
        <dbReference type="SAM" id="Phobius"/>
    </source>
</evidence>
<evidence type="ECO:0000313" key="12">
    <source>
        <dbReference type="Proteomes" id="UP001295740"/>
    </source>
</evidence>
<comment type="caution">
    <text evidence="11">The sequence shown here is derived from an EMBL/GenBank/DDBJ whole genome shotgun (WGS) entry which is preliminary data.</text>
</comment>
<evidence type="ECO:0000256" key="4">
    <source>
        <dbReference type="ARBA" id="ARBA00022723"/>
    </source>
</evidence>
<organism evidence="11 12">
    <name type="scientific">Anthostomella pinea</name>
    <dbReference type="NCBI Taxonomy" id="933095"/>
    <lineage>
        <taxon>Eukaryota</taxon>
        <taxon>Fungi</taxon>
        <taxon>Dikarya</taxon>
        <taxon>Ascomycota</taxon>
        <taxon>Pezizomycotina</taxon>
        <taxon>Sordariomycetes</taxon>
        <taxon>Xylariomycetidae</taxon>
        <taxon>Xylariales</taxon>
        <taxon>Xylariaceae</taxon>
        <taxon>Anthostomella</taxon>
    </lineage>
</organism>
<accession>A0AAI8VLB2</accession>
<dbReference type="AlphaFoldDB" id="A0AAI8VLB2"/>
<keyword evidence="12" id="KW-1185">Reference proteome</keyword>
<dbReference type="EMBL" id="CAUWAG010000010">
    <property type="protein sequence ID" value="CAJ2506672.1"/>
    <property type="molecule type" value="Genomic_DNA"/>
</dbReference>
<evidence type="ECO:0000256" key="9">
    <source>
        <dbReference type="RuleBase" id="RU000461"/>
    </source>
</evidence>
<dbReference type="GO" id="GO:0016705">
    <property type="term" value="F:oxidoreductase activity, acting on paired donors, with incorporation or reduction of molecular oxygen"/>
    <property type="evidence" value="ECO:0007669"/>
    <property type="project" value="InterPro"/>
</dbReference>
<keyword evidence="10" id="KW-0812">Transmembrane</keyword>
<dbReference type="PANTHER" id="PTHR24305:SF230">
    <property type="entry name" value="P450, PUTATIVE (EUROFUNG)-RELATED"/>
    <property type="match status" value="1"/>
</dbReference>
<feature type="transmembrane region" description="Helical" evidence="10">
    <location>
        <begin position="12"/>
        <end position="33"/>
    </location>
</feature>
<dbReference type="InterPro" id="IPR002401">
    <property type="entry name" value="Cyt_P450_E_grp-I"/>
</dbReference>
<gene>
    <name evidence="11" type="ORF">KHLLAP_LOCUS7140</name>
</gene>
<keyword evidence="10" id="KW-1133">Transmembrane helix</keyword>
<dbReference type="PROSITE" id="PS00086">
    <property type="entry name" value="CYTOCHROME_P450"/>
    <property type="match status" value="1"/>
</dbReference>
<dbReference type="PANTHER" id="PTHR24305">
    <property type="entry name" value="CYTOCHROME P450"/>
    <property type="match status" value="1"/>
</dbReference>
<dbReference type="InterPro" id="IPR050121">
    <property type="entry name" value="Cytochrome_P450_monoxygenase"/>
</dbReference>
<evidence type="ECO:0000256" key="7">
    <source>
        <dbReference type="ARBA" id="ARBA00023033"/>
    </source>
</evidence>
<keyword evidence="5 9" id="KW-0560">Oxidoreductase</keyword>
<evidence type="ECO:0000256" key="3">
    <source>
        <dbReference type="ARBA" id="ARBA00022617"/>
    </source>
</evidence>
<comment type="cofactor">
    <cofactor evidence="1 8">
        <name>heme</name>
        <dbReference type="ChEBI" id="CHEBI:30413"/>
    </cofactor>
</comment>
<dbReference type="InterPro" id="IPR036396">
    <property type="entry name" value="Cyt_P450_sf"/>
</dbReference>
<dbReference type="PRINTS" id="PR00463">
    <property type="entry name" value="EP450I"/>
</dbReference>
<dbReference type="PRINTS" id="PR00385">
    <property type="entry name" value="P450"/>
</dbReference>
<name>A0AAI8VLB2_9PEZI</name>
<dbReference type="GO" id="GO:0005506">
    <property type="term" value="F:iron ion binding"/>
    <property type="evidence" value="ECO:0007669"/>
    <property type="project" value="InterPro"/>
</dbReference>
<keyword evidence="4 8" id="KW-0479">Metal-binding</keyword>
<keyword evidence="6 8" id="KW-0408">Iron</keyword>
<sequence length="504" mass="56447">MAPTHLGHPVNMAAICLALGLTYFVGRTFYYIFLSPLRSVPGPLSHRISILPRAYHLWIGDLPFHVARLHAKYGPAVVIAPGEVGFASPQAWKDIYGHKTAGEPEMEKYDGFYRILPHLPRHIISAKREEHSMLRRQLAHGFSERSMRGQEPIIGGYVDLLIQRMREAVAVPGGGGDSALGASLNMREWYNYTTFDIIGDLGLGSSFGCLDQSDYHPWIRLITDTIRQNAKNVVLVNMGLLPLVNWFGRSKGSKQNQHRDIVKAKLQQRMEVGFDERPDLIEGLLKKDAEWGMGIDKLAQNASILIIAGSETTATLLSGATFLLATNPDKLARLVQEVRSSFKSDEEITLNSVNNLTYMLACLNESLRMYPPVAGALPRQVPRGGGVISGTPVAEGTVVAVWQYSVNHHPDYWTEPMTFAPERWMGDPKYKSDQLDAMQPFHIGPRNCIGRNLAYAEMRLILAKLLFNFEIALDERSGDWMKTQKAYLLWDKPGLHIHVKPVVR</sequence>
<feature type="binding site" description="axial binding residue" evidence="8">
    <location>
        <position position="448"/>
    </location>
    <ligand>
        <name>heme</name>
        <dbReference type="ChEBI" id="CHEBI:30413"/>
    </ligand>
    <ligandPart>
        <name>Fe</name>
        <dbReference type="ChEBI" id="CHEBI:18248"/>
    </ligandPart>
</feature>
<comment type="similarity">
    <text evidence="2 9">Belongs to the cytochrome P450 family.</text>
</comment>
<protein>
    <submittedName>
        <fullName evidence="11">Uu.00g078580.m01.CDS01</fullName>
    </submittedName>
</protein>
<evidence type="ECO:0000313" key="11">
    <source>
        <dbReference type="EMBL" id="CAJ2506672.1"/>
    </source>
</evidence>
<dbReference type="CDD" id="cd11058">
    <property type="entry name" value="CYP60B-like"/>
    <property type="match status" value="1"/>
</dbReference>
<keyword evidence="7 9" id="KW-0503">Monooxygenase</keyword>
<dbReference type="GO" id="GO:0020037">
    <property type="term" value="F:heme binding"/>
    <property type="evidence" value="ECO:0007669"/>
    <property type="project" value="InterPro"/>
</dbReference>
<reference evidence="11" key="1">
    <citation type="submission" date="2023-10" db="EMBL/GenBank/DDBJ databases">
        <authorList>
            <person name="Hackl T."/>
        </authorList>
    </citation>
    <scope>NUCLEOTIDE SEQUENCE</scope>
</reference>
<dbReference type="GO" id="GO:0004497">
    <property type="term" value="F:monooxygenase activity"/>
    <property type="evidence" value="ECO:0007669"/>
    <property type="project" value="UniProtKB-KW"/>
</dbReference>
<evidence type="ECO:0000256" key="8">
    <source>
        <dbReference type="PIRSR" id="PIRSR602401-1"/>
    </source>
</evidence>
<dbReference type="Proteomes" id="UP001295740">
    <property type="component" value="Unassembled WGS sequence"/>
</dbReference>
<dbReference type="SUPFAM" id="SSF48264">
    <property type="entry name" value="Cytochrome P450"/>
    <property type="match status" value="1"/>
</dbReference>
<proteinExistence type="inferred from homology"/>
<evidence type="ECO:0000256" key="2">
    <source>
        <dbReference type="ARBA" id="ARBA00010617"/>
    </source>
</evidence>
<dbReference type="InterPro" id="IPR017972">
    <property type="entry name" value="Cyt_P450_CS"/>
</dbReference>
<evidence type="ECO:0000256" key="1">
    <source>
        <dbReference type="ARBA" id="ARBA00001971"/>
    </source>
</evidence>
<dbReference type="Pfam" id="PF00067">
    <property type="entry name" value="p450"/>
    <property type="match status" value="1"/>
</dbReference>
<evidence type="ECO:0000256" key="6">
    <source>
        <dbReference type="ARBA" id="ARBA00023004"/>
    </source>
</evidence>
<evidence type="ECO:0000256" key="5">
    <source>
        <dbReference type="ARBA" id="ARBA00023002"/>
    </source>
</evidence>
<dbReference type="Gene3D" id="1.10.630.10">
    <property type="entry name" value="Cytochrome P450"/>
    <property type="match status" value="1"/>
</dbReference>
<dbReference type="InterPro" id="IPR001128">
    <property type="entry name" value="Cyt_P450"/>
</dbReference>
<keyword evidence="3 8" id="KW-0349">Heme</keyword>